<dbReference type="Pfam" id="PF02518">
    <property type="entry name" value="HATPase_c"/>
    <property type="match status" value="1"/>
</dbReference>
<evidence type="ECO:0000256" key="1">
    <source>
        <dbReference type="ARBA" id="ARBA00000085"/>
    </source>
</evidence>
<dbReference type="InterPro" id="IPR005467">
    <property type="entry name" value="His_kinase_dom"/>
</dbReference>
<keyword evidence="8 10" id="KW-1133">Transmembrane helix</keyword>
<dbReference type="InterPro" id="IPR003594">
    <property type="entry name" value="HATPase_dom"/>
</dbReference>
<evidence type="ECO:0000313" key="12">
    <source>
        <dbReference type="EMBL" id="MBU5485926.1"/>
    </source>
</evidence>
<keyword evidence="7 12" id="KW-0418">Kinase</keyword>
<feature type="transmembrane region" description="Helical" evidence="10">
    <location>
        <begin position="12"/>
        <end position="32"/>
    </location>
</feature>
<comment type="subcellular location">
    <subcellularLocation>
        <location evidence="2">Cell membrane</location>
        <topology evidence="2">Multi-pass membrane protein</topology>
    </subcellularLocation>
</comment>
<sequence>MRFIDYLKNKIYSILLNIICMVFLSAYLLSIGTGISEILTILIFWAMVLSIFLFASFHSRKKYLSKLMEGVESLDQKYLISEVMDKPDRFDDMVYYEVLRLANKSMLENIAHVRNERKEYKEYIERWIHEVKTPISAIKLICENNKFDTTRRIITELIKTENYVEQALFFARSENVEKDYMIKEIKLCDCIDDMIIKNKQMLIQNNINIQIEGCSDTVYTDSKWLEFILNQLIINSVKYRKEGKAVIKIYSKNIDNGIALSVEDNGIGVSQSDLPRMFEKGFTGKNGRNNQKSTGIGLYLCKRLCDKLGLKITANSETYRYTRITIFFPKGTLVKIQD</sequence>
<proteinExistence type="predicted"/>
<evidence type="ECO:0000259" key="11">
    <source>
        <dbReference type="PROSITE" id="PS50109"/>
    </source>
</evidence>
<evidence type="ECO:0000256" key="9">
    <source>
        <dbReference type="ARBA" id="ARBA00023136"/>
    </source>
</evidence>
<keyword evidence="4" id="KW-1003">Cell membrane</keyword>
<dbReference type="PANTHER" id="PTHR45453">
    <property type="entry name" value="PHOSPHATE REGULON SENSOR PROTEIN PHOR"/>
    <property type="match status" value="1"/>
</dbReference>
<name>A0ABS6EL28_9CLOT</name>
<dbReference type="PROSITE" id="PS50109">
    <property type="entry name" value="HIS_KIN"/>
    <property type="match status" value="1"/>
</dbReference>
<dbReference type="InterPro" id="IPR050351">
    <property type="entry name" value="BphY/WalK/GraS-like"/>
</dbReference>
<evidence type="ECO:0000256" key="10">
    <source>
        <dbReference type="SAM" id="Phobius"/>
    </source>
</evidence>
<evidence type="ECO:0000256" key="2">
    <source>
        <dbReference type="ARBA" id="ARBA00004651"/>
    </source>
</evidence>
<keyword evidence="9 10" id="KW-0472">Membrane</keyword>
<organism evidence="12 13">
    <name type="scientific">Clostridium mobile</name>
    <dbReference type="NCBI Taxonomy" id="2841512"/>
    <lineage>
        <taxon>Bacteria</taxon>
        <taxon>Bacillati</taxon>
        <taxon>Bacillota</taxon>
        <taxon>Clostridia</taxon>
        <taxon>Eubacteriales</taxon>
        <taxon>Clostridiaceae</taxon>
        <taxon>Clostridium</taxon>
    </lineage>
</organism>
<keyword evidence="13" id="KW-1185">Reference proteome</keyword>
<accession>A0ABS6EL28</accession>
<reference evidence="12 13" key="1">
    <citation type="submission" date="2021-06" db="EMBL/GenBank/DDBJ databases">
        <authorList>
            <person name="Sun Q."/>
            <person name="Li D."/>
        </authorList>
    </citation>
    <scope>NUCLEOTIDE SEQUENCE [LARGE SCALE GENOMIC DNA]</scope>
    <source>
        <strain evidence="12 13">MSJ-11</strain>
    </source>
</reference>
<evidence type="ECO:0000256" key="8">
    <source>
        <dbReference type="ARBA" id="ARBA00022989"/>
    </source>
</evidence>
<evidence type="ECO:0000256" key="5">
    <source>
        <dbReference type="ARBA" id="ARBA00022679"/>
    </source>
</evidence>
<evidence type="ECO:0000256" key="3">
    <source>
        <dbReference type="ARBA" id="ARBA00012438"/>
    </source>
</evidence>
<dbReference type="GO" id="GO:0016301">
    <property type="term" value="F:kinase activity"/>
    <property type="evidence" value="ECO:0007669"/>
    <property type="project" value="UniProtKB-KW"/>
</dbReference>
<evidence type="ECO:0000256" key="6">
    <source>
        <dbReference type="ARBA" id="ARBA00022692"/>
    </source>
</evidence>
<evidence type="ECO:0000313" key="13">
    <source>
        <dbReference type="Proteomes" id="UP000726170"/>
    </source>
</evidence>
<keyword evidence="5" id="KW-0808">Transferase</keyword>
<dbReference type="PANTHER" id="PTHR45453:SF2">
    <property type="entry name" value="HISTIDINE KINASE"/>
    <property type="match status" value="1"/>
</dbReference>
<evidence type="ECO:0000256" key="7">
    <source>
        <dbReference type="ARBA" id="ARBA00022777"/>
    </source>
</evidence>
<dbReference type="Proteomes" id="UP000726170">
    <property type="component" value="Unassembled WGS sequence"/>
</dbReference>
<comment type="caution">
    <text evidence="12">The sequence shown here is derived from an EMBL/GenBank/DDBJ whole genome shotgun (WGS) entry which is preliminary data.</text>
</comment>
<evidence type="ECO:0000256" key="4">
    <source>
        <dbReference type="ARBA" id="ARBA00022475"/>
    </source>
</evidence>
<dbReference type="SMART" id="SM00387">
    <property type="entry name" value="HATPase_c"/>
    <property type="match status" value="1"/>
</dbReference>
<dbReference type="EMBL" id="JAHLQF010000004">
    <property type="protein sequence ID" value="MBU5485926.1"/>
    <property type="molecule type" value="Genomic_DNA"/>
</dbReference>
<dbReference type="EC" id="2.7.13.3" evidence="3"/>
<comment type="catalytic activity">
    <reaction evidence="1">
        <text>ATP + protein L-histidine = ADP + protein N-phospho-L-histidine.</text>
        <dbReference type="EC" id="2.7.13.3"/>
    </reaction>
</comment>
<protein>
    <recommendedName>
        <fullName evidence="3">histidine kinase</fullName>
        <ecNumber evidence="3">2.7.13.3</ecNumber>
    </recommendedName>
</protein>
<dbReference type="RefSeq" id="WP_216440526.1">
    <property type="nucleotide sequence ID" value="NZ_JAHLQF010000004.1"/>
</dbReference>
<gene>
    <name evidence="12" type="ORF">KQI86_16515</name>
</gene>
<feature type="transmembrane region" description="Helical" evidence="10">
    <location>
        <begin position="38"/>
        <end position="57"/>
    </location>
</feature>
<keyword evidence="6 10" id="KW-0812">Transmembrane</keyword>
<feature type="domain" description="Histidine kinase" evidence="11">
    <location>
        <begin position="126"/>
        <end position="332"/>
    </location>
</feature>